<sequence length="169" mass="18976">MRTGKMVRIAARAIDDDRRIPMAKTEAKTEDGTLSKEEREALKARTAELRRQSKGGNKKERDRQDVLDAIEGLPEPDKSLAQMVHEVVSETAPDLDPKTWYGFPSYARDGKVLVFFQQASKFDERYSTLGFQTIANLDDGDMWPTSYAVVADTPKVRKQIAELVAKAVS</sequence>
<evidence type="ECO:0008006" key="4">
    <source>
        <dbReference type="Google" id="ProtNLM"/>
    </source>
</evidence>
<protein>
    <recommendedName>
        <fullName evidence="4">YdhG-like domain-containing protein</fullName>
    </recommendedName>
</protein>
<evidence type="ECO:0000313" key="2">
    <source>
        <dbReference type="EMBL" id="ERG65269.1"/>
    </source>
</evidence>
<name>U1LRZ2_9MICO</name>
<dbReference type="AlphaFoldDB" id="U1LRZ2"/>
<reference evidence="2 3" key="1">
    <citation type="journal article" date="2013" name="Genome Announc.">
        <title>First draft genome sequence from a member of the genus agrococcus, isolated from modern microbialites.</title>
        <authorList>
            <person name="White R.A.III."/>
            <person name="Grassa C.J."/>
            <person name="Suttle C.A."/>
        </authorList>
    </citation>
    <scope>NUCLEOTIDE SEQUENCE [LARGE SCALE GENOMIC DNA]</scope>
    <source>
        <strain evidence="2 3">RW1</strain>
    </source>
</reference>
<feature type="region of interest" description="Disordered" evidence="1">
    <location>
        <begin position="20"/>
        <end position="65"/>
    </location>
</feature>
<dbReference type="EMBL" id="ASHR01000006">
    <property type="protein sequence ID" value="ERG65269.1"/>
    <property type="molecule type" value="Genomic_DNA"/>
</dbReference>
<dbReference type="Proteomes" id="UP000016462">
    <property type="component" value="Unassembled WGS sequence"/>
</dbReference>
<accession>U1LRZ2</accession>
<keyword evidence="3" id="KW-1185">Reference proteome</keyword>
<proteinExistence type="predicted"/>
<dbReference type="RefSeq" id="WP_021009522.1">
    <property type="nucleotide sequence ID" value="NZ_ASHR01000006.1"/>
</dbReference>
<evidence type="ECO:0000256" key="1">
    <source>
        <dbReference type="SAM" id="MobiDB-lite"/>
    </source>
</evidence>
<comment type="caution">
    <text evidence="2">The sequence shown here is derived from an EMBL/GenBank/DDBJ whole genome shotgun (WGS) entry which is preliminary data.</text>
</comment>
<gene>
    <name evidence="2" type="ORF">L332_12555</name>
</gene>
<evidence type="ECO:0000313" key="3">
    <source>
        <dbReference type="Proteomes" id="UP000016462"/>
    </source>
</evidence>
<dbReference type="SUPFAM" id="SSF159888">
    <property type="entry name" value="YdhG-like"/>
    <property type="match status" value="1"/>
</dbReference>
<organism evidence="2 3">
    <name type="scientific">Agrococcus pavilionensis RW1</name>
    <dbReference type="NCBI Taxonomy" id="1330458"/>
    <lineage>
        <taxon>Bacteria</taxon>
        <taxon>Bacillati</taxon>
        <taxon>Actinomycetota</taxon>
        <taxon>Actinomycetes</taxon>
        <taxon>Micrococcales</taxon>
        <taxon>Microbacteriaceae</taxon>
        <taxon>Agrococcus</taxon>
    </lineage>
</organism>